<dbReference type="GO" id="GO:0005829">
    <property type="term" value="C:cytosol"/>
    <property type="evidence" value="ECO:0007669"/>
    <property type="project" value="TreeGrafter"/>
</dbReference>
<dbReference type="NCBIfam" id="TIGR00449">
    <property type="entry name" value="tgt_general"/>
    <property type="match status" value="1"/>
</dbReference>
<feature type="active site" description="Nucleophile" evidence="6">
    <location>
        <position position="274"/>
    </location>
</feature>
<comment type="function">
    <text evidence="6">Catalytic subunit of the queuine tRNA-ribosyltransferase (TGT) that catalyzes the base-exchange of a guanine (G) residue with queuine (Q) at position 34 (anticodon wobble position) in tRNAs with GU(N) anticodons (tRNA-Asp, -Asn, -His and -Tyr), resulting in the hypermodified nucleoside queuosine (7-(((4,5-cis-dihydroxy-2-cyclopenten-1-yl)amino)methyl)-7-deazaguanosine). Catalysis occurs through a double-displacement mechanism. The nucleophile active site attacks the C1' of nucleotide 34 to detach the guanine base from the RNA, forming a covalent enzyme-RNA intermediate. The proton acceptor active site deprotonates the incoming queuine, allowing a nucleophilic attack on the C1' of the ribose to form the product.</text>
</comment>
<evidence type="ECO:0000256" key="5">
    <source>
        <dbReference type="ARBA" id="ARBA00022833"/>
    </source>
</evidence>
<protein>
    <recommendedName>
        <fullName evidence="6">Queuine tRNA-ribosyltransferase catalytic subunit 1</fullName>
        <ecNumber evidence="6">2.4.2.64</ecNumber>
    </recommendedName>
    <alternativeName>
        <fullName evidence="6">Guanine insertion enzyme</fullName>
    </alternativeName>
    <alternativeName>
        <fullName evidence="6">tRNA-guanine transglycosylase</fullName>
    </alternativeName>
</protein>
<dbReference type="EC" id="2.4.2.64" evidence="6"/>
<dbReference type="SUPFAM" id="SSF51713">
    <property type="entry name" value="tRNA-guanine transglycosylase"/>
    <property type="match status" value="1"/>
</dbReference>
<sequence>MQSQVVHDGGPVEFTKESPALKLDVLKTFNRARACNLHLPHGTVHTPVFMPVGTQGTIKGITTEQMAMPPIDCKILLANTYHLALRPGTDLIDDMGGLHQYMNWNRNILTDSGGFQMVSLLELAQITEVGVEFQHCASKHIGADIIMALDDVAPSTIEDDARFLEATDRTMRWIDRCIAAHKKPHCQNLFGIVQGGLDTSEGGLRDRCIQGMIERNLPGYAIGGLAGGEDKTSFWNVVAMSAERLPANKPRYLMGVGYPVDLVVCSALGVDMFDCVYPTRTGRFGTGITSKGLLRLKLAEFANDMAPLDPDCACYVCTKYTRAYLHQVMKTEGSIGPQLVTYHNITYMLHLMSNVRAAILNEAFPAFVRAFMKAWFPTEPVPTWVVEALLVAGISLDEA</sequence>
<dbReference type="InterPro" id="IPR004803">
    <property type="entry name" value="TGT"/>
</dbReference>
<dbReference type="EMBL" id="KK583200">
    <property type="protein sequence ID" value="KDO30814.1"/>
    <property type="molecule type" value="Genomic_DNA"/>
</dbReference>
<dbReference type="OMA" id="IDLFDCV"/>
<dbReference type="GO" id="GO:0008479">
    <property type="term" value="F:tRNA-guanosine(34) queuine transglycosylase activity"/>
    <property type="evidence" value="ECO:0007669"/>
    <property type="project" value="UniProtKB-UniRule"/>
</dbReference>
<dbReference type="HAMAP" id="MF_00168">
    <property type="entry name" value="Q_tRNA_Tgt"/>
    <property type="match status" value="1"/>
</dbReference>
<evidence type="ECO:0000256" key="1">
    <source>
        <dbReference type="ARBA" id="ARBA00022676"/>
    </source>
</evidence>
<evidence type="ECO:0000259" key="7">
    <source>
        <dbReference type="Pfam" id="PF01702"/>
    </source>
</evidence>
<dbReference type="GO" id="GO:0006400">
    <property type="term" value="P:tRNA modification"/>
    <property type="evidence" value="ECO:0007669"/>
    <property type="project" value="InterPro"/>
</dbReference>
<dbReference type="InterPro" id="IPR036511">
    <property type="entry name" value="TGT-like_sf"/>
</dbReference>
<feature type="region of interest" description="RNA binding; important for wobble base 34 recognition" evidence="6">
    <location>
        <begin position="279"/>
        <end position="283"/>
    </location>
</feature>
<feature type="binding site" evidence="6">
    <location>
        <begin position="111"/>
        <end position="115"/>
    </location>
    <ligand>
        <name>substrate</name>
    </ligand>
</feature>
<feature type="binding site" evidence="6">
    <location>
        <position position="314"/>
    </location>
    <ligand>
        <name>Zn(2+)</name>
        <dbReference type="ChEBI" id="CHEBI:29105"/>
    </ligand>
</feature>
<comment type="subunit">
    <text evidence="6">Heterodimer of a catalytic subunit and an accessory subunit.</text>
</comment>
<dbReference type="GO" id="GO:0046872">
    <property type="term" value="F:metal ion binding"/>
    <property type="evidence" value="ECO:0007669"/>
    <property type="project" value="UniProtKB-KW"/>
</dbReference>
<dbReference type="VEuPathDB" id="FungiDB:SPRG_04715"/>
<name>A0A067CJB0_SAPPC</name>
<comment type="similarity">
    <text evidence="6">Belongs to the queuine tRNA-ribosyltransferase family.</text>
</comment>
<dbReference type="AlphaFoldDB" id="A0A067CJB0"/>
<organism evidence="8 9">
    <name type="scientific">Saprolegnia parasitica (strain CBS 223.65)</name>
    <dbReference type="NCBI Taxonomy" id="695850"/>
    <lineage>
        <taxon>Eukaryota</taxon>
        <taxon>Sar</taxon>
        <taxon>Stramenopiles</taxon>
        <taxon>Oomycota</taxon>
        <taxon>Saprolegniomycetes</taxon>
        <taxon>Saprolegniales</taxon>
        <taxon>Saprolegniaceae</taxon>
        <taxon>Saprolegnia</taxon>
    </lineage>
</organism>
<dbReference type="GeneID" id="24127146"/>
<evidence type="ECO:0000256" key="2">
    <source>
        <dbReference type="ARBA" id="ARBA00022679"/>
    </source>
</evidence>
<dbReference type="RefSeq" id="XP_012198511.1">
    <property type="nucleotide sequence ID" value="XM_012343121.1"/>
</dbReference>
<keyword evidence="4 6" id="KW-0479">Metal-binding</keyword>
<reference evidence="8 9" key="1">
    <citation type="journal article" date="2013" name="PLoS Genet.">
        <title>Distinctive expansion of potential virulence genes in the genome of the oomycete fish pathogen Saprolegnia parasitica.</title>
        <authorList>
            <person name="Jiang R.H."/>
            <person name="de Bruijn I."/>
            <person name="Haas B.J."/>
            <person name="Belmonte R."/>
            <person name="Lobach L."/>
            <person name="Christie J."/>
            <person name="van den Ackerveken G."/>
            <person name="Bottin A."/>
            <person name="Bulone V."/>
            <person name="Diaz-Moreno S.M."/>
            <person name="Dumas B."/>
            <person name="Fan L."/>
            <person name="Gaulin E."/>
            <person name="Govers F."/>
            <person name="Grenville-Briggs L.J."/>
            <person name="Horner N.R."/>
            <person name="Levin J.Z."/>
            <person name="Mammella M."/>
            <person name="Meijer H.J."/>
            <person name="Morris P."/>
            <person name="Nusbaum C."/>
            <person name="Oome S."/>
            <person name="Phillips A.J."/>
            <person name="van Rooyen D."/>
            <person name="Rzeszutek E."/>
            <person name="Saraiva M."/>
            <person name="Secombes C.J."/>
            <person name="Seidl M.F."/>
            <person name="Snel B."/>
            <person name="Stassen J.H."/>
            <person name="Sykes S."/>
            <person name="Tripathy S."/>
            <person name="van den Berg H."/>
            <person name="Vega-Arreguin J.C."/>
            <person name="Wawra S."/>
            <person name="Young S.K."/>
            <person name="Zeng Q."/>
            <person name="Dieguez-Uribeondo J."/>
            <person name="Russ C."/>
            <person name="Tyler B.M."/>
            <person name="van West P."/>
        </authorList>
    </citation>
    <scope>NUCLEOTIDE SEQUENCE [LARGE SCALE GENOMIC DNA]</scope>
    <source>
        <strain evidence="8 9">CBS 223.65</strain>
    </source>
</reference>
<feature type="domain" description="tRNA-guanine(15) transglycosylase-like" evidence="7">
    <location>
        <begin position="31"/>
        <end position="375"/>
    </location>
</feature>
<evidence type="ECO:0000313" key="8">
    <source>
        <dbReference type="EMBL" id="KDO30814.1"/>
    </source>
</evidence>
<feature type="binding site" evidence="6">
    <location>
        <position position="194"/>
    </location>
    <ligand>
        <name>substrate</name>
    </ligand>
</feature>
<dbReference type="NCBIfam" id="TIGR00430">
    <property type="entry name" value="Q_tRNA_tgt"/>
    <property type="match status" value="1"/>
</dbReference>
<keyword evidence="5 6" id="KW-0862">Zinc</keyword>
<feature type="region of interest" description="RNA binding" evidence="6">
    <location>
        <begin position="255"/>
        <end position="261"/>
    </location>
</feature>
<feature type="binding site" evidence="6">
    <location>
        <position position="312"/>
    </location>
    <ligand>
        <name>Zn(2+)</name>
        <dbReference type="ChEBI" id="CHEBI:29105"/>
    </ligand>
</feature>
<dbReference type="PANTHER" id="PTHR43530">
    <property type="entry name" value="QUEUINE TRNA-RIBOSYLTRANSFERASE CATALYTIC SUBUNIT 1"/>
    <property type="match status" value="1"/>
</dbReference>
<dbReference type="Gene3D" id="3.20.20.105">
    <property type="entry name" value="Queuine tRNA-ribosyltransferase-like"/>
    <property type="match status" value="1"/>
</dbReference>
<dbReference type="InterPro" id="IPR002616">
    <property type="entry name" value="tRNA_ribo_trans-like"/>
</dbReference>
<evidence type="ECO:0000256" key="6">
    <source>
        <dbReference type="HAMAP-Rule" id="MF_03218"/>
    </source>
</evidence>
<dbReference type="PANTHER" id="PTHR43530:SF1">
    <property type="entry name" value="QUEUINE TRNA-RIBOSYLTRANSFERASE CATALYTIC SUBUNIT 1"/>
    <property type="match status" value="1"/>
</dbReference>
<comment type="subcellular location">
    <subcellularLocation>
        <location evidence="6">Cytoplasm</location>
    </subcellularLocation>
</comment>
<comment type="catalytic activity">
    <reaction evidence="6">
        <text>guanosine(34) in tRNA + queuine = queuosine(34) in tRNA + guanine</text>
        <dbReference type="Rhea" id="RHEA:16633"/>
        <dbReference type="Rhea" id="RHEA-COMP:10341"/>
        <dbReference type="Rhea" id="RHEA-COMP:18571"/>
        <dbReference type="ChEBI" id="CHEBI:16235"/>
        <dbReference type="ChEBI" id="CHEBI:17433"/>
        <dbReference type="ChEBI" id="CHEBI:74269"/>
        <dbReference type="ChEBI" id="CHEBI:194431"/>
        <dbReference type="EC" id="2.4.2.64"/>
    </reaction>
</comment>
<proteinExistence type="inferred from homology"/>
<feature type="binding site" evidence="6">
    <location>
        <position position="317"/>
    </location>
    <ligand>
        <name>Zn(2+)</name>
        <dbReference type="ChEBI" id="CHEBI:29105"/>
    </ligand>
</feature>
<keyword evidence="9" id="KW-1185">Reference proteome</keyword>
<comment type="cofactor">
    <cofactor evidence="6">
        <name>Zn(2+)</name>
        <dbReference type="ChEBI" id="CHEBI:29105"/>
    </cofactor>
</comment>
<dbReference type="KEGG" id="spar:SPRG_04715"/>
<keyword evidence="1 6" id="KW-0328">Glycosyltransferase</keyword>
<feature type="binding site" evidence="6">
    <location>
        <position position="343"/>
    </location>
    <ligand>
        <name>Zn(2+)</name>
        <dbReference type="ChEBI" id="CHEBI:29105"/>
    </ligand>
</feature>
<evidence type="ECO:0000256" key="4">
    <source>
        <dbReference type="ARBA" id="ARBA00022723"/>
    </source>
</evidence>
<evidence type="ECO:0000313" key="9">
    <source>
        <dbReference type="Proteomes" id="UP000030745"/>
    </source>
</evidence>
<dbReference type="Pfam" id="PF01702">
    <property type="entry name" value="TGT"/>
    <property type="match status" value="1"/>
</dbReference>
<keyword evidence="3 6" id="KW-0819">tRNA processing</keyword>
<feature type="binding site" evidence="6">
    <location>
        <position position="224"/>
    </location>
    <ligand>
        <name>substrate</name>
    </ligand>
</feature>
<dbReference type="STRING" id="695850.A0A067CJB0"/>
<gene>
    <name evidence="8" type="ORF">SPRG_04715</name>
</gene>
<feature type="active site" description="Proton acceptor" evidence="6">
    <location>
        <position position="111"/>
    </location>
</feature>
<keyword evidence="6" id="KW-0963">Cytoplasm</keyword>
<dbReference type="Proteomes" id="UP000030745">
    <property type="component" value="Unassembled WGS sequence"/>
</dbReference>
<accession>A0A067CJB0</accession>
<dbReference type="OrthoDB" id="10249838at2759"/>
<keyword evidence="2 6" id="KW-0808">Transferase</keyword>
<feature type="binding site" evidence="6">
    <location>
        <position position="150"/>
    </location>
    <ligand>
        <name>substrate</name>
    </ligand>
</feature>
<evidence type="ECO:0000256" key="3">
    <source>
        <dbReference type="ARBA" id="ARBA00022694"/>
    </source>
</evidence>